<proteinExistence type="predicted"/>
<evidence type="ECO:0000256" key="1">
    <source>
        <dbReference type="ARBA" id="ARBA00023157"/>
    </source>
</evidence>
<dbReference type="Pfam" id="PF00193">
    <property type="entry name" value="Xlink"/>
    <property type="match status" value="1"/>
</dbReference>
<dbReference type="EMBL" id="MN739988">
    <property type="protein sequence ID" value="QHT81682.1"/>
    <property type="molecule type" value="Genomic_DNA"/>
</dbReference>
<protein>
    <recommendedName>
        <fullName evidence="3">Link domain-containing protein</fullName>
    </recommendedName>
</protein>
<dbReference type="GO" id="GO:0007155">
    <property type="term" value="P:cell adhesion"/>
    <property type="evidence" value="ECO:0007669"/>
    <property type="project" value="InterPro"/>
</dbReference>
<evidence type="ECO:0000313" key="4">
    <source>
        <dbReference type="EMBL" id="QHT81682.1"/>
    </source>
</evidence>
<sequence>MVFNYPNISTQGDNNYIILGITAVCGLFLIIIVYYIVVSRSGNQNEINSLYNMPIRQSGSMGDMGGMGSMGGIGYSANQNLPIPSGANYSSFPIPANGAMSNMTAAPASVTKPTAPAPTQPRTPEVFNVKANVYTFDDAPAVCGALNSDVATIEQLITAHQNGADWCNVGWTKDGLAGYPTQLSTWQIFQNSPGQESSCGKPGINLVRNDPNLLYGVNCYGSKPDPIGNEKVRVGVISDAQAALNAKIAELQTNGHINLTPFNSDTWSES</sequence>
<dbReference type="InterPro" id="IPR016187">
    <property type="entry name" value="CTDL_fold"/>
</dbReference>
<feature type="transmembrane region" description="Helical" evidence="2">
    <location>
        <begin position="16"/>
        <end position="37"/>
    </location>
</feature>
<dbReference type="SUPFAM" id="SSF56436">
    <property type="entry name" value="C-type lectin-like"/>
    <property type="match status" value="1"/>
</dbReference>
<accession>A0A6C0HM11</accession>
<organism evidence="4">
    <name type="scientific">viral metagenome</name>
    <dbReference type="NCBI Taxonomy" id="1070528"/>
    <lineage>
        <taxon>unclassified sequences</taxon>
        <taxon>metagenomes</taxon>
        <taxon>organismal metagenomes</taxon>
    </lineage>
</organism>
<feature type="domain" description="Link" evidence="3">
    <location>
        <begin position="123"/>
        <end position="221"/>
    </location>
</feature>
<evidence type="ECO:0000259" key="3">
    <source>
        <dbReference type="PROSITE" id="PS50963"/>
    </source>
</evidence>
<dbReference type="InterPro" id="IPR016186">
    <property type="entry name" value="C-type_lectin-like/link_sf"/>
</dbReference>
<dbReference type="SMART" id="SM00445">
    <property type="entry name" value="LINK"/>
    <property type="match status" value="1"/>
</dbReference>
<dbReference type="AlphaFoldDB" id="A0A6C0HM11"/>
<dbReference type="PROSITE" id="PS50963">
    <property type="entry name" value="LINK_2"/>
    <property type="match status" value="1"/>
</dbReference>
<reference evidence="4" key="1">
    <citation type="journal article" date="2020" name="Nature">
        <title>Giant virus diversity and host interactions through global metagenomics.</title>
        <authorList>
            <person name="Schulz F."/>
            <person name="Roux S."/>
            <person name="Paez-Espino D."/>
            <person name="Jungbluth S."/>
            <person name="Walsh D.A."/>
            <person name="Denef V.J."/>
            <person name="McMahon K.D."/>
            <person name="Konstantinidis K.T."/>
            <person name="Eloe-Fadrosh E.A."/>
            <person name="Kyrpides N.C."/>
            <person name="Woyke T."/>
        </authorList>
    </citation>
    <scope>NUCLEOTIDE SEQUENCE</scope>
    <source>
        <strain evidence="4">GVMAG-M-3300023184-13</strain>
    </source>
</reference>
<dbReference type="GO" id="GO:0005540">
    <property type="term" value="F:hyaluronic acid binding"/>
    <property type="evidence" value="ECO:0007669"/>
    <property type="project" value="InterPro"/>
</dbReference>
<keyword evidence="1" id="KW-1015">Disulfide bond</keyword>
<dbReference type="InterPro" id="IPR000538">
    <property type="entry name" value="Link_dom"/>
</dbReference>
<keyword evidence="2" id="KW-0472">Membrane</keyword>
<dbReference type="Gene3D" id="3.10.100.10">
    <property type="entry name" value="Mannose-Binding Protein A, subunit A"/>
    <property type="match status" value="1"/>
</dbReference>
<keyword evidence="2" id="KW-1133">Transmembrane helix</keyword>
<keyword evidence="2" id="KW-0812">Transmembrane</keyword>
<name>A0A6C0HM11_9ZZZZ</name>
<evidence type="ECO:0000256" key="2">
    <source>
        <dbReference type="SAM" id="Phobius"/>
    </source>
</evidence>